<feature type="domain" description="MATH" evidence="1">
    <location>
        <begin position="1"/>
        <end position="32"/>
    </location>
</feature>
<dbReference type="EMBL" id="DF973172">
    <property type="protein sequence ID" value="GAU17570.1"/>
    <property type="molecule type" value="Genomic_DNA"/>
</dbReference>
<organism evidence="2 3">
    <name type="scientific">Trifolium subterraneum</name>
    <name type="common">Subterranean clover</name>
    <dbReference type="NCBI Taxonomy" id="3900"/>
    <lineage>
        <taxon>Eukaryota</taxon>
        <taxon>Viridiplantae</taxon>
        <taxon>Streptophyta</taxon>
        <taxon>Embryophyta</taxon>
        <taxon>Tracheophyta</taxon>
        <taxon>Spermatophyta</taxon>
        <taxon>Magnoliopsida</taxon>
        <taxon>eudicotyledons</taxon>
        <taxon>Gunneridae</taxon>
        <taxon>Pentapetalae</taxon>
        <taxon>rosids</taxon>
        <taxon>fabids</taxon>
        <taxon>Fabales</taxon>
        <taxon>Fabaceae</taxon>
        <taxon>Papilionoideae</taxon>
        <taxon>50 kb inversion clade</taxon>
        <taxon>NPAAA clade</taxon>
        <taxon>Hologalegina</taxon>
        <taxon>IRL clade</taxon>
        <taxon>Trifolieae</taxon>
        <taxon>Trifolium</taxon>
    </lineage>
</organism>
<evidence type="ECO:0000259" key="1">
    <source>
        <dbReference type="PROSITE" id="PS50144"/>
    </source>
</evidence>
<dbReference type="Gene3D" id="2.60.210.10">
    <property type="entry name" value="Apoptosis, Tumor Necrosis Factor Receptor Associated Protein 2, Chain A"/>
    <property type="match status" value="1"/>
</dbReference>
<dbReference type="AlphaFoldDB" id="A0A2Z6LJD6"/>
<dbReference type="SUPFAM" id="SSF49599">
    <property type="entry name" value="TRAF domain-like"/>
    <property type="match status" value="1"/>
</dbReference>
<dbReference type="InterPro" id="IPR008974">
    <property type="entry name" value="TRAF-like"/>
</dbReference>
<dbReference type="InterPro" id="IPR002083">
    <property type="entry name" value="MATH/TRAF_dom"/>
</dbReference>
<evidence type="ECO:0000313" key="2">
    <source>
        <dbReference type="EMBL" id="GAU17570.1"/>
    </source>
</evidence>
<evidence type="ECO:0000313" key="3">
    <source>
        <dbReference type="Proteomes" id="UP000242715"/>
    </source>
</evidence>
<protein>
    <recommendedName>
        <fullName evidence="1">MATH domain-containing protein</fullName>
    </recommendedName>
</protein>
<accession>A0A2Z6LJD6</accession>
<gene>
    <name evidence="2" type="ORF">TSUD_341140</name>
</gene>
<keyword evidence="3" id="KW-1185">Reference proteome</keyword>
<reference evidence="3" key="1">
    <citation type="journal article" date="2017" name="Front. Plant Sci.">
        <title>Climate Clever Clovers: New Paradigm to Reduce the Environmental Footprint of Ruminants by Breeding Low Methanogenic Forages Utilizing Haplotype Variation.</title>
        <authorList>
            <person name="Kaur P."/>
            <person name="Appels R."/>
            <person name="Bayer P.E."/>
            <person name="Keeble-Gagnere G."/>
            <person name="Wang J."/>
            <person name="Hirakawa H."/>
            <person name="Shirasawa K."/>
            <person name="Vercoe P."/>
            <person name="Stefanova K."/>
            <person name="Durmic Z."/>
            <person name="Nichols P."/>
            <person name="Revell C."/>
            <person name="Isobe S.N."/>
            <person name="Edwards D."/>
            <person name="Erskine W."/>
        </authorList>
    </citation>
    <scope>NUCLEOTIDE SEQUENCE [LARGE SCALE GENOMIC DNA]</scope>
    <source>
        <strain evidence="3">cv. Daliak</strain>
    </source>
</reference>
<name>A0A2Z6LJD6_TRISU</name>
<proteinExistence type="predicted"/>
<dbReference type="Proteomes" id="UP000242715">
    <property type="component" value="Unassembled WGS sequence"/>
</dbReference>
<sequence length="107" mass="12025">MNNWGFASFTSLTELGEKGFLEKDACIVGAEVFVCKSTHEKRVNQTVNLTTPLGSQTGQMKVKVPILEPERRGLSLDTLLPYLFEMEMDDECCEIVKSVFQLKLYSA</sequence>
<dbReference type="PROSITE" id="PS50144">
    <property type="entry name" value="MATH"/>
    <property type="match status" value="1"/>
</dbReference>